<evidence type="ECO:0000313" key="1">
    <source>
        <dbReference type="EMBL" id="CAB4139734.1"/>
    </source>
</evidence>
<accession>A0A6J5LYN5</accession>
<organism evidence="1">
    <name type="scientific">uncultured Caudovirales phage</name>
    <dbReference type="NCBI Taxonomy" id="2100421"/>
    <lineage>
        <taxon>Viruses</taxon>
        <taxon>Duplodnaviria</taxon>
        <taxon>Heunggongvirae</taxon>
        <taxon>Uroviricota</taxon>
        <taxon>Caudoviricetes</taxon>
        <taxon>Peduoviridae</taxon>
        <taxon>Maltschvirus</taxon>
        <taxon>Maltschvirus maltsch</taxon>
    </lineage>
</organism>
<dbReference type="EMBL" id="LR796368">
    <property type="protein sequence ID" value="CAB4139734.1"/>
    <property type="molecule type" value="Genomic_DNA"/>
</dbReference>
<name>A0A6J5LYN5_9CAUD</name>
<proteinExistence type="predicted"/>
<sequence length="120" mass="13959">MTLTDTSVMECGSALKRYQDFRLRRFEAETYLFGILHFASCEKRDIIVELAKKFMPNYDFDRLIESLKNEGLIKQTHSILLMNKKHPDAQNFCAEAFGMHLEAFSKEVLGVQTFKTREGE</sequence>
<reference evidence="1" key="1">
    <citation type="submission" date="2020-04" db="EMBL/GenBank/DDBJ databases">
        <authorList>
            <person name="Chiriac C."/>
            <person name="Salcher M."/>
            <person name="Ghai R."/>
            <person name="Kavagutti S V."/>
        </authorList>
    </citation>
    <scope>NUCLEOTIDE SEQUENCE</scope>
</reference>
<protein>
    <submittedName>
        <fullName evidence="1">Uncharacterized protein</fullName>
    </submittedName>
</protein>
<gene>
    <name evidence="1" type="ORF">UFOVP354_6</name>
</gene>